<dbReference type="SUPFAM" id="SSF56112">
    <property type="entry name" value="Protein kinase-like (PK-like)"/>
    <property type="match status" value="1"/>
</dbReference>
<organism evidence="6 7">
    <name type="scientific">Leishmania tarentolae</name>
    <name type="common">Sauroleishmania tarentolae</name>
    <dbReference type="NCBI Taxonomy" id="5689"/>
    <lineage>
        <taxon>Eukaryota</taxon>
        <taxon>Discoba</taxon>
        <taxon>Euglenozoa</taxon>
        <taxon>Kinetoplastea</taxon>
        <taxon>Metakinetoplastina</taxon>
        <taxon>Trypanosomatida</taxon>
        <taxon>Trypanosomatidae</taxon>
        <taxon>Leishmaniinae</taxon>
        <taxon>Leishmania</taxon>
        <taxon>lizard Leishmania</taxon>
    </lineage>
</organism>
<feature type="binding site" evidence="3">
    <location>
        <position position="37"/>
    </location>
    <ligand>
        <name>ATP</name>
        <dbReference type="ChEBI" id="CHEBI:30616"/>
    </ligand>
</feature>
<dbReference type="PROSITE" id="PS50011">
    <property type="entry name" value="PROTEIN_KINASE_DOM"/>
    <property type="match status" value="1"/>
</dbReference>
<dbReference type="InterPro" id="IPR017441">
    <property type="entry name" value="Protein_kinase_ATP_BS"/>
</dbReference>
<feature type="compositionally biased region" description="Low complexity" evidence="4">
    <location>
        <begin position="453"/>
        <end position="467"/>
    </location>
</feature>
<dbReference type="Gene3D" id="1.10.510.10">
    <property type="entry name" value="Transferase(Phosphotransferase) domain 1"/>
    <property type="match status" value="1"/>
</dbReference>
<keyword evidence="6" id="KW-0418">Kinase</keyword>
<keyword evidence="1 3" id="KW-0547">Nucleotide-binding</keyword>
<protein>
    <submittedName>
        <fullName evidence="6">Protein kinase, putative</fullName>
    </submittedName>
</protein>
<feature type="compositionally biased region" description="Polar residues" evidence="4">
    <location>
        <begin position="495"/>
        <end position="506"/>
    </location>
</feature>
<dbReference type="Proteomes" id="UP000419144">
    <property type="component" value="Unassembled WGS sequence"/>
</dbReference>
<name>A0A640KRS1_LEITA</name>
<keyword evidence="2 3" id="KW-0067">ATP-binding</keyword>
<dbReference type="InterPro" id="IPR011009">
    <property type="entry name" value="Kinase-like_dom_sf"/>
</dbReference>
<dbReference type="InterPro" id="IPR050117">
    <property type="entry name" value="MAPK"/>
</dbReference>
<feature type="region of interest" description="Disordered" evidence="4">
    <location>
        <begin position="613"/>
        <end position="697"/>
    </location>
</feature>
<feature type="compositionally biased region" description="Pro residues" evidence="4">
    <location>
        <begin position="909"/>
        <end position="919"/>
    </location>
</feature>
<evidence type="ECO:0000259" key="5">
    <source>
        <dbReference type="PROSITE" id="PS50011"/>
    </source>
</evidence>
<dbReference type="Gene3D" id="3.30.200.20">
    <property type="entry name" value="Phosphorylase Kinase, domain 1"/>
    <property type="match status" value="1"/>
</dbReference>
<proteinExistence type="predicted"/>
<sequence>MHLLAGRYILIKQIGKGGFGAVEEYTDAITKDNVAIKTIPSRCVNQESRRLVREIDIMCFLHEAHPHVIGYFSIFATKGTSIPNHNDSNAFEDLLMSVAQTAENTAFELNVLGEHYAGLSEDERLRLHHEELMTFMSKLTKADEFNVHIVMPLMKGDLFYFIRLLSSQSSVQRLGVTHQFLAQVAVVFAFQICFGLDYLHQCSIIHRDMKPDNVLVRLDITNPYMSTALIADMGLARDTQHSDTIYICTRYYRPPEVITSVSGGSPRIDIWSLGCIFYEMCTGQTLFTMRTALNERGEWDGAKASLQLEVVLNTIGTPSAEDIDRYMPSGNAKLYLQRSAARPSQLRQLIEQNWILHTSDDEKEKWIDLITRCVAFFPEQRPTAQKLCQHQLFRKYNVFYGSNVKQYAPTLYTPSYCGSSDSIRAENKAAILTLVQRALRKTMPPMNEESSDEGPSSLNSSSGSASSDESESHDEGANGKQTASLNNHVPAARRCSTSLPRDTLQQHCEKNQNEESGSVEDPFLAFGSAGTGHAPAASAPAQPQPLQQQSYALPPFDNTTSKEYCNSFLDDDDEGYAERNGERVLETEDEECLPNFQQKRPSAFMSHFSPDSDFHSTVASPPDPTAAIPASVTATRAARADPEKRLAHSFSSEGSGPVVDDTPPLGPSTTLRDRITRSRSSAAQEEEDPKLEPLMPSAFNLDNYRAGKPLDDTMNEESHIADRGLPQAMESMPADDCARLLAAYNIPSEGSNYRPMLSHAQSVVPSVISNDTYNFVSECRIGGDEGEVPMLPQQHSFHTAASSTEASVVQRSRNEGQSGANSEICTWAAAPPASRVQLGNNASIEVGPDEQYDYLAGTDYYIGPAPINAAQEAATFPPAEKHGHSPYSLTMEDSTALEQVQQRTLARAPPRPVYLPSPPSSEASLFHEQPPSLQQSHNHPPLPLNTPDEQCIDGFPPIANAELRQRYMSYRHTPRSIQAATSSVLEELGGCTHDAERSSELRQLLNYYTSLQVTPLYAV</sequence>
<dbReference type="AlphaFoldDB" id="A0A640KRS1"/>
<dbReference type="GO" id="GO:0005524">
    <property type="term" value="F:ATP binding"/>
    <property type="evidence" value="ECO:0007669"/>
    <property type="project" value="UniProtKB-UniRule"/>
</dbReference>
<gene>
    <name evidence="6" type="ORF">LtaPh_3322700</name>
</gene>
<evidence type="ECO:0000313" key="7">
    <source>
        <dbReference type="Proteomes" id="UP000419144"/>
    </source>
</evidence>
<dbReference type="SMART" id="SM00220">
    <property type="entry name" value="S_TKc"/>
    <property type="match status" value="1"/>
</dbReference>
<dbReference type="InterPro" id="IPR000719">
    <property type="entry name" value="Prot_kinase_dom"/>
</dbReference>
<keyword evidence="7" id="KW-1185">Reference proteome</keyword>
<feature type="region of interest" description="Disordered" evidence="4">
    <location>
        <begin position="444"/>
        <end position="557"/>
    </location>
</feature>
<accession>A0A640KRS1</accession>
<evidence type="ECO:0000256" key="3">
    <source>
        <dbReference type="PROSITE-ProRule" id="PRU10141"/>
    </source>
</evidence>
<dbReference type="InterPro" id="IPR008271">
    <property type="entry name" value="Ser/Thr_kinase_AS"/>
</dbReference>
<dbReference type="Pfam" id="PF00069">
    <property type="entry name" value="Pkinase"/>
    <property type="match status" value="2"/>
</dbReference>
<dbReference type="PROSITE" id="PS00108">
    <property type="entry name" value="PROTEIN_KINASE_ST"/>
    <property type="match status" value="1"/>
</dbReference>
<feature type="compositionally biased region" description="Low complexity" evidence="4">
    <location>
        <begin position="534"/>
        <end position="555"/>
    </location>
</feature>
<dbReference type="GO" id="GO:0004672">
    <property type="term" value="F:protein kinase activity"/>
    <property type="evidence" value="ECO:0007669"/>
    <property type="project" value="InterPro"/>
</dbReference>
<evidence type="ECO:0000256" key="1">
    <source>
        <dbReference type="ARBA" id="ARBA00022741"/>
    </source>
</evidence>
<evidence type="ECO:0000256" key="4">
    <source>
        <dbReference type="SAM" id="MobiDB-lite"/>
    </source>
</evidence>
<feature type="domain" description="Protein kinase" evidence="5">
    <location>
        <begin position="8"/>
        <end position="393"/>
    </location>
</feature>
<feature type="region of interest" description="Disordered" evidence="4">
    <location>
        <begin position="896"/>
        <end position="948"/>
    </location>
</feature>
<keyword evidence="6" id="KW-0808">Transferase</keyword>
<comment type="caution">
    <text evidence="6">The sequence shown here is derived from an EMBL/GenBank/DDBJ whole genome shotgun (WGS) entry which is preliminary data.</text>
</comment>
<dbReference type="PANTHER" id="PTHR24055">
    <property type="entry name" value="MITOGEN-ACTIVATED PROTEIN KINASE"/>
    <property type="match status" value="1"/>
</dbReference>
<reference evidence="6" key="1">
    <citation type="submission" date="2019-11" db="EMBL/GenBank/DDBJ databases">
        <title>Leishmania tarentolae CDS.</title>
        <authorList>
            <person name="Goto Y."/>
            <person name="Yamagishi J."/>
        </authorList>
    </citation>
    <scope>NUCLEOTIDE SEQUENCE [LARGE SCALE GENOMIC DNA]</scope>
    <source>
        <strain evidence="6">Parrot Tar II</strain>
    </source>
</reference>
<dbReference type="VEuPathDB" id="TriTrypDB:LtaPh_3322700"/>
<dbReference type="OrthoDB" id="272152at2759"/>
<evidence type="ECO:0000313" key="6">
    <source>
        <dbReference type="EMBL" id="GET91961.1"/>
    </source>
</evidence>
<dbReference type="PROSITE" id="PS00107">
    <property type="entry name" value="PROTEIN_KINASE_ATP"/>
    <property type="match status" value="1"/>
</dbReference>
<dbReference type="EMBL" id="BLBS01000052">
    <property type="protein sequence ID" value="GET91961.1"/>
    <property type="molecule type" value="Genomic_DNA"/>
</dbReference>
<evidence type="ECO:0000256" key="2">
    <source>
        <dbReference type="ARBA" id="ARBA00022840"/>
    </source>
</evidence>